<evidence type="ECO:0000256" key="5">
    <source>
        <dbReference type="ARBA" id="ARBA00023004"/>
    </source>
</evidence>
<name>A0A6L8LFX0_9RHOB</name>
<organism evidence="9 10">
    <name type="scientific">Thalassovita mangrovi</name>
    <dbReference type="NCBI Taxonomy" id="2692236"/>
    <lineage>
        <taxon>Bacteria</taxon>
        <taxon>Pseudomonadati</taxon>
        <taxon>Pseudomonadota</taxon>
        <taxon>Alphaproteobacteria</taxon>
        <taxon>Rhodobacterales</taxon>
        <taxon>Roseobacteraceae</taxon>
        <taxon>Thalassovita</taxon>
    </lineage>
</organism>
<keyword evidence="7" id="KW-0732">Signal</keyword>
<evidence type="ECO:0000256" key="7">
    <source>
        <dbReference type="SAM" id="SignalP"/>
    </source>
</evidence>
<feature type="domain" description="Cytochrome c" evidence="8">
    <location>
        <begin position="22"/>
        <end position="134"/>
    </location>
</feature>
<dbReference type="GO" id="GO:0009055">
    <property type="term" value="F:electron transfer activity"/>
    <property type="evidence" value="ECO:0007669"/>
    <property type="project" value="InterPro"/>
</dbReference>
<keyword evidence="4" id="KW-0249">Electron transport</keyword>
<feature type="signal peptide" evidence="7">
    <location>
        <begin position="1"/>
        <end position="20"/>
    </location>
</feature>
<dbReference type="InterPro" id="IPR002327">
    <property type="entry name" value="Cyt_c_1A/1B"/>
</dbReference>
<dbReference type="AlphaFoldDB" id="A0A6L8LFX0"/>
<feature type="chain" id="PRO_5026874868" evidence="7">
    <location>
        <begin position="21"/>
        <end position="138"/>
    </location>
</feature>
<keyword evidence="1" id="KW-0813">Transport</keyword>
<accession>A0A6L8LFX0</accession>
<dbReference type="Proteomes" id="UP000479043">
    <property type="component" value="Unassembled WGS sequence"/>
</dbReference>
<comment type="caution">
    <text evidence="9">The sequence shown here is derived from an EMBL/GenBank/DDBJ whole genome shotgun (WGS) entry which is preliminary data.</text>
</comment>
<dbReference type="Gene3D" id="1.10.760.10">
    <property type="entry name" value="Cytochrome c-like domain"/>
    <property type="match status" value="1"/>
</dbReference>
<sequence length="138" mass="14273">MKKLLTATVTLAALAAPAFAEGDAAKGESEFKKCKACHTITADDGTVIYKGGKTGPNLYGVIGRTAGTADGFKYGDGLKDAAAAEFVWTEEALAAYVVDPKVWLGEQGYAAKSKMSYKLKKGGEDVAAYLASVAPAAE</sequence>
<protein>
    <submittedName>
        <fullName evidence="9">Cytochrome C</fullName>
    </submittedName>
</protein>
<dbReference type="InterPro" id="IPR036909">
    <property type="entry name" value="Cyt_c-like_dom_sf"/>
</dbReference>
<keyword evidence="10" id="KW-1185">Reference proteome</keyword>
<dbReference type="InterPro" id="IPR009056">
    <property type="entry name" value="Cyt_c-like_dom"/>
</dbReference>
<gene>
    <name evidence="9" type="ORF">GR167_05270</name>
</gene>
<proteinExistence type="predicted"/>
<dbReference type="RefSeq" id="WP_160972379.1">
    <property type="nucleotide sequence ID" value="NZ_WWEN01000002.1"/>
</dbReference>
<dbReference type="SUPFAM" id="SSF46626">
    <property type="entry name" value="Cytochrome c"/>
    <property type="match status" value="1"/>
</dbReference>
<evidence type="ECO:0000256" key="1">
    <source>
        <dbReference type="ARBA" id="ARBA00022448"/>
    </source>
</evidence>
<evidence type="ECO:0000259" key="8">
    <source>
        <dbReference type="PROSITE" id="PS51007"/>
    </source>
</evidence>
<dbReference type="EMBL" id="WWEN01000002">
    <property type="protein sequence ID" value="MYM54705.1"/>
    <property type="molecule type" value="Genomic_DNA"/>
</dbReference>
<keyword evidence="5 6" id="KW-0408">Iron</keyword>
<dbReference type="PANTHER" id="PTHR11961">
    <property type="entry name" value="CYTOCHROME C"/>
    <property type="match status" value="1"/>
</dbReference>
<keyword evidence="3 6" id="KW-0479">Metal-binding</keyword>
<keyword evidence="2 6" id="KW-0349">Heme</keyword>
<dbReference type="GO" id="GO:0020037">
    <property type="term" value="F:heme binding"/>
    <property type="evidence" value="ECO:0007669"/>
    <property type="project" value="InterPro"/>
</dbReference>
<dbReference type="PROSITE" id="PS51007">
    <property type="entry name" value="CYTC"/>
    <property type="match status" value="1"/>
</dbReference>
<evidence type="ECO:0000256" key="2">
    <source>
        <dbReference type="ARBA" id="ARBA00022617"/>
    </source>
</evidence>
<evidence type="ECO:0000256" key="6">
    <source>
        <dbReference type="PROSITE-ProRule" id="PRU00433"/>
    </source>
</evidence>
<dbReference type="GO" id="GO:0046872">
    <property type="term" value="F:metal ion binding"/>
    <property type="evidence" value="ECO:0007669"/>
    <property type="project" value="UniProtKB-KW"/>
</dbReference>
<evidence type="ECO:0000256" key="4">
    <source>
        <dbReference type="ARBA" id="ARBA00022982"/>
    </source>
</evidence>
<evidence type="ECO:0000256" key="3">
    <source>
        <dbReference type="ARBA" id="ARBA00022723"/>
    </source>
</evidence>
<evidence type="ECO:0000313" key="9">
    <source>
        <dbReference type="EMBL" id="MYM54705.1"/>
    </source>
</evidence>
<reference evidence="9 10" key="1">
    <citation type="submission" date="2020-01" db="EMBL/GenBank/DDBJ databases">
        <authorList>
            <person name="Chen S."/>
        </authorList>
    </citation>
    <scope>NUCLEOTIDE SEQUENCE [LARGE SCALE GENOMIC DNA]</scope>
    <source>
        <strain evidence="9 10">GS-10</strain>
    </source>
</reference>
<evidence type="ECO:0000313" key="10">
    <source>
        <dbReference type="Proteomes" id="UP000479043"/>
    </source>
</evidence>